<dbReference type="Proteomes" id="UP000009340">
    <property type="component" value="Unassembled WGS sequence"/>
</dbReference>
<gene>
    <name evidence="1" type="ORF">BN137_70</name>
</gene>
<reference evidence="1" key="1">
    <citation type="submission" date="2012-07" db="EMBL/GenBank/DDBJ databases">
        <authorList>
            <person name="Cummings C."/>
        </authorList>
    </citation>
    <scope>NUCLEOTIDE SEQUENCE</scope>
    <source>
        <strain evidence="1">1330</strain>
    </source>
</reference>
<comment type="caution">
    <text evidence="1">The sequence shown here is derived from an EMBL/GenBank/DDBJ whole genome shotgun (WGS) entry which is preliminary data.</text>
</comment>
<dbReference type="AlphaFoldDB" id="K8A8Z6"/>
<proteinExistence type="predicted"/>
<evidence type="ECO:0000313" key="2">
    <source>
        <dbReference type="Proteomes" id="UP000009340"/>
    </source>
</evidence>
<evidence type="ECO:0000313" key="1">
    <source>
        <dbReference type="EMBL" id="CCJ70742.1"/>
    </source>
</evidence>
<dbReference type="EMBL" id="CAKW01000007">
    <property type="protein sequence ID" value="CCJ70742.1"/>
    <property type="molecule type" value="Genomic_DNA"/>
</dbReference>
<name>K8A8Z6_9ENTR</name>
<accession>K8A8Z6</accession>
<sequence>MFKLDIQPYCCPFPEEPWFGVLEKNELITDDATLGHYRVCSCNNMILQKSTLPDSGIAR</sequence>
<protein>
    <submittedName>
        <fullName evidence="1">Uncharacterized protein</fullName>
    </submittedName>
</protein>
<organism evidence="1 2">
    <name type="scientific">Cronobacter condimenti 1330</name>
    <dbReference type="NCBI Taxonomy" id="1073999"/>
    <lineage>
        <taxon>Bacteria</taxon>
        <taxon>Pseudomonadati</taxon>
        <taxon>Pseudomonadota</taxon>
        <taxon>Gammaproteobacteria</taxon>
        <taxon>Enterobacterales</taxon>
        <taxon>Enterobacteriaceae</taxon>
        <taxon>Cronobacter</taxon>
    </lineage>
</organism>